<feature type="binding site" evidence="8">
    <location>
        <begin position="75"/>
        <end position="76"/>
    </location>
    <ligand>
        <name>NAD(+)</name>
        <dbReference type="ChEBI" id="CHEBI:57540"/>
    </ligand>
</feature>
<accession>A0A0F6TPE0</accession>
<dbReference type="InterPro" id="IPR002504">
    <property type="entry name" value="NADK"/>
</dbReference>
<dbReference type="STRING" id="914150.TQ33_0185"/>
<dbReference type="Pfam" id="PF01513">
    <property type="entry name" value="NAD_kinase"/>
    <property type="match status" value="1"/>
</dbReference>
<organism evidence="9 10">
    <name type="scientific">Kangiella geojedonensis</name>
    <dbReference type="NCBI Taxonomy" id="914150"/>
    <lineage>
        <taxon>Bacteria</taxon>
        <taxon>Pseudomonadati</taxon>
        <taxon>Pseudomonadota</taxon>
        <taxon>Gammaproteobacteria</taxon>
        <taxon>Kangiellales</taxon>
        <taxon>Kangiellaceae</taxon>
        <taxon>Kangiella</taxon>
    </lineage>
</organism>
<dbReference type="HAMAP" id="MF_00361">
    <property type="entry name" value="NAD_kinase"/>
    <property type="match status" value="1"/>
</dbReference>
<feature type="binding site" evidence="8">
    <location>
        <begin position="149"/>
        <end position="150"/>
    </location>
    <ligand>
        <name>NAD(+)</name>
        <dbReference type="ChEBI" id="CHEBI:57540"/>
    </ligand>
</feature>
<dbReference type="FunFam" id="2.60.200.30:FF:000009">
    <property type="entry name" value="Poly(P)/ATP NAD kinase"/>
    <property type="match status" value="1"/>
</dbReference>
<dbReference type="InterPro" id="IPR016064">
    <property type="entry name" value="NAD/diacylglycerol_kinase_sf"/>
</dbReference>
<dbReference type="GO" id="GO:0005737">
    <property type="term" value="C:cytoplasm"/>
    <property type="evidence" value="ECO:0007669"/>
    <property type="project" value="UniProtKB-SubCell"/>
</dbReference>
<dbReference type="PANTHER" id="PTHR20275:SF0">
    <property type="entry name" value="NAD KINASE"/>
    <property type="match status" value="1"/>
</dbReference>
<comment type="cofactor">
    <cofactor evidence="8">
        <name>a divalent metal cation</name>
        <dbReference type="ChEBI" id="CHEBI:60240"/>
    </cofactor>
</comment>
<dbReference type="NCBIfam" id="NF002893">
    <property type="entry name" value="PRK03378.1"/>
    <property type="match status" value="1"/>
</dbReference>
<evidence type="ECO:0000256" key="1">
    <source>
        <dbReference type="ARBA" id="ARBA00022679"/>
    </source>
</evidence>
<evidence type="ECO:0000256" key="4">
    <source>
        <dbReference type="ARBA" id="ARBA00022840"/>
    </source>
</evidence>
<dbReference type="NCBIfam" id="NF002306">
    <property type="entry name" value="PRK01231.1"/>
    <property type="match status" value="1"/>
</dbReference>
<evidence type="ECO:0000256" key="8">
    <source>
        <dbReference type="HAMAP-Rule" id="MF_00361"/>
    </source>
</evidence>
<dbReference type="EC" id="2.7.1.23" evidence="8"/>
<dbReference type="GO" id="GO:0051287">
    <property type="term" value="F:NAD binding"/>
    <property type="evidence" value="ECO:0007669"/>
    <property type="project" value="UniProtKB-ARBA"/>
</dbReference>
<sequence length="294" mass="32531">MAPALSFKTIGIMGKPKHKEVGETIMTLYQHLLDNNYQVLVEDSVAAGIDVAQADQAQWQTIGEQANLVIVVGGDGSMLYSARLMASYNIPLLGVNRGYLGFLTDIQPQQVTEKVSEVLNGEYTQERRFLLEADIAGDATKERYSDALNDIVLYPGEISRMIEFEVYINDSFVYSLRGDGLIISTPTGSTAYSLSAGGPIMSPSINAISLVPMFPHTLSSRPISIDADSKVDIVFSQANENEARLSCDGQVRFPVAPGEKICIRKRKEDLWLLHPKDYDYFRLLRTKLGWGSKL</sequence>
<dbReference type="GO" id="GO:0046872">
    <property type="term" value="F:metal ion binding"/>
    <property type="evidence" value="ECO:0007669"/>
    <property type="project" value="UniProtKB-UniRule"/>
</dbReference>
<feature type="binding site" evidence="8">
    <location>
        <begin position="190"/>
        <end position="195"/>
    </location>
    <ligand>
        <name>NAD(+)</name>
        <dbReference type="ChEBI" id="CHEBI:57540"/>
    </ligand>
</feature>
<dbReference type="InterPro" id="IPR017438">
    <property type="entry name" value="ATP-NAD_kinase_N"/>
</dbReference>
<evidence type="ECO:0000313" key="9">
    <source>
        <dbReference type="EMBL" id="AKE51177.1"/>
    </source>
</evidence>
<dbReference type="KEGG" id="kge:TQ33_0185"/>
<evidence type="ECO:0000256" key="7">
    <source>
        <dbReference type="ARBA" id="ARBA00047925"/>
    </source>
</evidence>
<evidence type="ECO:0000256" key="6">
    <source>
        <dbReference type="ARBA" id="ARBA00023027"/>
    </source>
</evidence>
<gene>
    <name evidence="8" type="primary">nadK</name>
    <name evidence="9" type="ORF">TQ33_0185</name>
</gene>
<dbReference type="AlphaFoldDB" id="A0A0F6TPE0"/>
<reference evidence="9 10" key="1">
    <citation type="submission" date="2015-02" db="EMBL/GenBank/DDBJ databases">
        <title>Complete genome sequence of Kangiella geojedonensis strain YCS-5T.</title>
        <authorList>
            <person name="Kim K.M."/>
        </authorList>
    </citation>
    <scope>NUCLEOTIDE SEQUENCE [LARGE SCALE GENOMIC DNA]</scope>
    <source>
        <strain evidence="9 10">YCS-5</strain>
    </source>
</reference>
<dbReference type="Gene3D" id="3.40.50.10330">
    <property type="entry name" value="Probable inorganic polyphosphate/atp-NAD kinase, domain 1"/>
    <property type="match status" value="1"/>
</dbReference>
<feature type="binding site" evidence="8">
    <location>
        <position position="250"/>
    </location>
    <ligand>
        <name>NAD(+)</name>
        <dbReference type="ChEBI" id="CHEBI:57540"/>
    </ligand>
</feature>
<protein>
    <recommendedName>
        <fullName evidence="8">NAD kinase</fullName>
        <ecNumber evidence="8">2.7.1.23</ecNumber>
    </recommendedName>
    <alternativeName>
        <fullName evidence="8">ATP-dependent NAD kinase</fullName>
    </alternativeName>
</protein>
<dbReference type="GO" id="GO:0003951">
    <property type="term" value="F:NAD+ kinase activity"/>
    <property type="evidence" value="ECO:0007669"/>
    <property type="project" value="UniProtKB-UniRule"/>
</dbReference>
<dbReference type="Gene3D" id="2.60.200.30">
    <property type="entry name" value="Probable inorganic polyphosphate/atp-NAD kinase, domain 2"/>
    <property type="match status" value="1"/>
</dbReference>
<dbReference type="HOGENOM" id="CLU_008831_0_1_6"/>
<keyword evidence="1 8" id="KW-0808">Transferase</keyword>
<keyword evidence="6 8" id="KW-0520">NAD</keyword>
<keyword evidence="2 8" id="KW-0547">Nucleotide-binding</keyword>
<feature type="binding site" evidence="8">
    <location>
        <position position="177"/>
    </location>
    <ligand>
        <name>NAD(+)</name>
        <dbReference type="ChEBI" id="CHEBI:57540"/>
    </ligand>
</feature>
<dbReference type="GO" id="GO:0019674">
    <property type="term" value="P:NAD+ metabolic process"/>
    <property type="evidence" value="ECO:0007669"/>
    <property type="project" value="InterPro"/>
</dbReference>
<dbReference type="SUPFAM" id="SSF111331">
    <property type="entry name" value="NAD kinase/diacylglycerol kinase-like"/>
    <property type="match status" value="1"/>
</dbReference>
<dbReference type="PANTHER" id="PTHR20275">
    <property type="entry name" value="NAD KINASE"/>
    <property type="match status" value="1"/>
</dbReference>
<evidence type="ECO:0000256" key="2">
    <source>
        <dbReference type="ARBA" id="ARBA00022741"/>
    </source>
</evidence>
<dbReference type="PATRIC" id="fig|914150.5.peg.188"/>
<dbReference type="RefSeq" id="WP_144405929.1">
    <property type="nucleotide sequence ID" value="NZ_CP010975.1"/>
</dbReference>
<comment type="catalytic activity">
    <reaction evidence="7 8">
        <text>NAD(+) + ATP = ADP + NADP(+) + H(+)</text>
        <dbReference type="Rhea" id="RHEA:18629"/>
        <dbReference type="ChEBI" id="CHEBI:15378"/>
        <dbReference type="ChEBI" id="CHEBI:30616"/>
        <dbReference type="ChEBI" id="CHEBI:57540"/>
        <dbReference type="ChEBI" id="CHEBI:58349"/>
        <dbReference type="ChEBI" id="CHEBI:456216"/>
        <dbReference type="EC" id="2.7.1.23"/>
    </reaction>
</comment>
<feature type="binding site" evidence="8">
    <location>
        <position position="160"/>
    </location>
    <ligand>
        <name>NAD(+)</name>
        <dbReference type="ChEBI" id="CHEBI:57540"/>
    </ligand>
</feature>
<keyword evidence="8" id="KW-0963">Cytoplasm</keyword>
<feature type="active site" description="Proton acceptor" evidence="8">
    <location>
        <position position="75"/>
    </location>
</feature>
<proteinExistence type="inferred from homology"/>
<comment type="subcellular location">
    <subcellularLocation>
        <location evidence="8">Cytoplasm</location>
    </subcellularLocation>
</comment>
<feature type="binding site" evidence="8">
    <location>
        <position position="179"/>
    </location>
    <ligand>
        <name>NAD(+)</name>
        <dbReference type="ChEBI" id="CHEBI:57540"/>
    </ligand>
</feature>
<dbReference type="OrthoDB" id="9774737at2"/>
<evidence type="ECO:0000313" key="10">
    <source>
        <dbReference type="Proteomes" id="UP000034071"/>
    </source>
</evidence>
<name>A0A0F6TPE0_9GAMM</name>
<dbReference type="GO" id="GO:0005524">
    <property type="term" value="F:ATP binding"/>
    <property type="evidence" value="ECO:0007669"/>
    <property type="project" value="UniProtKB-KW"/>
</dbReference>
<dbReference type="EMBL" id="CP010975">
    <property type="protein sequence ID" value="AKE51177.1"/>
    <property type="molecule type" value="Genomic_DNA"/>
</dbReference>
<dbReference type="Pfam" id="PF20143">
    <property type="entry name" value="NAD_kinase_C"/>
    <property type="match status" value="1"/>
</dbReference>
<comment type="caution">
    <text evidence="8">Lacks conserved residue(s) required for the propagation of feature annotation.</text>
</comment>
<evidence type="ECO:0000256" key="5">
    <source>
        <dbReference type="ARBA" id="ARBA00022857"/>
    </source>
</evidence>
<keyword evidence="10" id="KW-1185">Reference proteome</keyword>
<dbReference type="GO" id="GO:0006741">
    <property type="term" value="P:NADP+ biosynthetic process"/>
    <property type="evidence" value="ECO:0007669"/>
    <property type="project" value="UniProtKB-UniRule"/>
</dbReference>
<comment type="similarity">
    <text evidence="8">Belongs to the NAD kinase family.</text>
</comment>
<keyword evidence="3 8" id="KW-0418">Kinase</keyword>
<evidence type="ECO:0000256" key="3">
    <source>
        <dbReference type="ARBA" id="ARBA00022777"/>
    </source>
</evidence>
<comment type="function">
    <text evidence="8">Involved in the regulation of the intracellular balance of NAD and NADP, and is a key enzyme in the biosynthesis of NADP. Catalyzes specifically the phosphorylation on 2'-hydroxyl of the adenosine moiety of NAD to yield NADP.</text>
</comment>
<keyword evidence="4 8" id="KW-0067">ATP-binding</keyword>
<dbReference type="InterPro" id="IPR017437">
    <property type="entry name" value="ATP-NAD_kinase_PpnK-typ_C"/>
</dbReference>
<dbReference type="Proteomes" id="UP000034071">
    <property type="component" value="Chromosome"/>
</dbReference>
<keyword evidence="5 8" id="KW-0521">NADP</keyword>